<proteinExistence type="predicted"/>
<accession>A0A6P1YP48</accession>
<keyword evidence="1" id="KW-0328">Glycosyltransferase</keyword>
<evidence type="ECO:0000313" key="3">
    <source>
        <dbReference type="EMBL" id="QIB34486.1"/>
    </source>
</evidence>
<evidence type="ECO:0000256" key="2">
    <source>
        <dbReference type="ARBA" id="ARBA00022679"/>
    </source>
</evidence>
<keyword evidence="2 3" id="KW-0808">Transferase</keyword>
<protein>
    <submittedName>
        <fullName evidence="3">Glycosyltransferase</fullName>
    </submittedName>
</protein>
<dbReference type="RefSeq" id="WP_163075629.1">
    <property type="nucleotide sequence ID" value="NZ_CP048630.1"/>
</dbReference>
<evidence type="ECO:0000256" key="1">
    <source>
        <dbReference type="ARBA" id="ARBA00022676"/>
    </source>
</evidence>
<name>A0A6P1YP48_9HYPH</name>
<dbReference type="AlphaFoldDB" id="A0A6P1YP48"/>
<dbReference type="InterPro" id="IPR007739">
    <property type="entry name" value="RgpF"/>
</dbReference>
<dbReference type="Pfam" id="PF13692">
    <property type="entry name" value="Glyco_trans_1_4"/>
    <property type="match status" value="1"/>
</dbReference>
<dbReference type="SUPFAM" id="SSF53756">
    <property type="entry name" value="UDP-Glycosyltransferase/glycogen phosphorylase"/>
    <property type="match status" value="1"/>
</dbReference>
<dbReference type="KEGG" id="apra:G3A50_12760"/>
<evidence type="ECO:0000313" key="4">
    <source>
        <dbReference type="Proteomes" id="UP000464751"/>
    </source>
</evidence>
<organism evidence="3 4">
    <name type="scientific">Ancylobacter pratisalsi</name>
    <dbReference type="NCBI Taxonomy" id="1745854"/>
    <lineage>
        <taxon>Bacteria</taxon>
        <taxon>Pseudomonadati</taxon>
        <taxon>Pseudomonadota</taxon>
        <taxon>Alphaproteobacteria</taxon>
        <taxon>Hyphomicrobiales</taxon>
        <taxon>Xanthobacteraceae</taxon>
        <taxon>Ancylobacter</taxon>
    </lineage>
</organism>
<dbReference type="Gene3D" id="3.40.50.2000">
    <property type="entry name" value="Glycogen Phosphorylase B"/>
    <property type="match status" value="1"/>
</dbReference>
<dbReference type="PANTHER" id="PTHR12526">
    <property type="entry name" value="GLYCOSYLTRANSFERASE"/>
    <property type="match status" value="1"/>
</dbReference>
<reference evidence="3 4" key="1">
    <citation type="submission" date="2020-02" db="EMBL/GenBank/DDBJ databases">
        <authorList>
            <person name="Li G."/>
        </authorList>
    </citation>
    <scope>NUCLEOTIDE SEQUENCE [LARGE SCALE GENOMIC DNA]</scope>
    <source>
        <strain evidence="3 4">DSM 102029</strain>
    </source>
</reference>
<dbReference type="Pfam" id="PF05045">
    <property type="entry name" value="RgpF"/>
    <property type="match status" value="1"/>
</dbReference>
<dbReference type="PANTHER" id="PTHR12526:SF629">
    <property type="entry name" value="TEICHURONIC ACID BIOSYNTHESIS GLYCOSYLTRANSFERASE TUAH-RELATED"/>
    <property type="match status" value="1"/>
</dbReference>
<dbReference type="EMBL" id="CP048630">
    <property type="protein sequence ID" value="QIB34486.1"/>
    <property type="molecule type" value="Genomic_DNA"/>
</dbReference>
<dbReference type="GO" id="GO:0016757">
    <property type="term" value="F:glycosyltransferase activity"/>
    <property type="evidence" value="ECO:0007669"/>
    <property type="project" value="UniProtKB-KW"/>
</dbReference>
<keyword evidence="4" id="KW-1185">Reference proteome</keyword>
<dbReference type="CDD" id="cd03801">
    <property type="entry name" value="GT4_PimA-like"/>
    <property type="match status" value="1"/>
</dbReference>
<gene>
    <name evidence="3" type="ORF">G3A50_12760</name>
</gene>
<dbReference type="Proteomes" id="UP000464751">
    <property type="component" value="Chromosome"/>
</dbReference>
<sequence length="921" mass="101217">MLDRQAPGESAAVSAGLLLASPAFSAERYRIAAGLGPDEDAALHYVTTGWKEGREPLRGVETAYLAPYLESIGITVPPAIAWLQFELMGIAMPPTRKASVALARDIARTVGFDEAYYRKWAPHVADPALHYVLVGEKVGLRPNPEFDPAYYAETYHDLTAARRKSRLVLHFDGHGRAEGRRPRSFADELQLKSLPGGGPPPALVICHEASRTGAPILGWNILRVLKHKRNVVSVLLHGGALEEEFAAVAGVGVPALVGIPRAPVEMRRIAKRLMLEYKPLYVIANSIEAEPLATEFAKLGVPVIALIHEFSTYTRPLTKLQAMCAWASEVVFPARIVAQSSYKAVVGFDQRPGVHILPQGRSDLPPPPEPAHGMPMPEKKPPVRLRPPGQEDAIVVLGAGWVQLRKGVEVFVETAAVARRLRPDLKLRFVWVGDGFDPERDLNYSIYLDEQIQRSNLGDSFAMVPAVTDIEDIYRQTDIFLLSSRLDPQPNVAIDAISLGIPVVCFEGAAGTAEVLADNPGTRDLVVPHLDATAAAQLICRLADDAGERARLREELIRLAGTTFDMETYVSRLDEMGQRAAKRLTIPDEIHAEAMAAIDPFMLFDPNESWPPPQEWPRIAVIKWRLLRRAVPGFHPLVYALAHPAACLEDEQDPLMHWLGAGRPQGPWSRTVYSPRTARESSLRVALHGHFHYPELIDDFVDRLRTNATSPDVFLTTDSEVKAEILSRGLTRYGGTAEVRVVPNVGRDVGPFLTGLADVIAGGAYDVIGHVHAKRSLSVDAELGERWRNFLWTNLVGGRRAMVDTAAAAFEEDPELGLLMAEDPHVVGWSANREIGEDLARRMGIVEPLPDAFDFPLGTMFWARPQALRPLLDLGLDWADYPTEPLPGDGTLLHAIERLMPFVARKAGLNMAGLRVPGTGW</sequence>